<gene>
    <name evidence="10" type="ORF">CSSPTR1EN2_LOCUS22066</name>
</gene>
<comment type="similarity">
    <text evidence="2">Belongs to the Tom40 family.</text>
</comment>
<evidence type="ECO:0000256" key="5">
    <source>
        <dbReference type="ARBA" id="ARBA00022692"/>
    </source>
</evidence>
<evidence type="ECO:0000256" key="9">
    <source>
        <dbReference type="ARBA" id="ARBA00023136"/>
    </source>
</evidence>
<dbReference type="Pfam" id="PF01459">
    <property type="entry name" value="Porin_3"/>
    <property type="match status" value="1"/>
</dbReference>
<evidence type="ECO:0000256" key="4">
    <source>
        <dbReference type="ARBA" id="ARBA00022452"/>
    </source>
</evidence>
<evidence type="ECO:0000256" key="1">
    <source>
        <dbReference type="ARBA" id="ARBA00004374"/>
    </source>
</evidence>
<dbReference type="PANTHER" id="PTHR10802">
    <property type="entry name" value="MITOCHONDRIAL IMPORT RECEPTOR SUBUNIT TOM40"/>
    <property type="match status" value="1"/>
</dbReference>
<keyword evidence="8" id="KW-0496">Mitochondrion</keyword>
<keyword evidence="7" id="KW-0653">Protein transport</keyword>
<keyword evidence="11" id="KW-1185">Reference proteome</keyword>
<keyword evidence="9" id="KW-0472">Membrane</keyword>
<keyword evidence="4" id="KW-1134">Transmembrane beta strand</keyword>
<sequence>MGGAVSYAAAAAVKPSQTEGKEEKHSKDVDSVDWLNLPCPVKYEEIQRENIMSLKPELFEGLRFDFTKPLNQRFSLSHSLFMGSVEVPSQGAQIIKVPAAHYEFGANLIDQRMTMLIGRILTDGRMSARVKYDVTDRFSIKVNAQITNEPHFSQGMFHFDYRGGDYQAQLQLGNNAFYGFNYIQSVTPTLALGGEVFWLGQQRKSGIGFAGRYNTDKAIATAQIASTSILSLTYVQRVSDKVSLASDFLYNWNTKETTTTVGYDYLLRQCRLRGRLDTNGCVAAFLEERLNLGVNFLLSAEIDHWKKDYKFGFGMTVGE</sequence>
<keyword evidence="6" id="KW-1000">Mitochondrion outer membrane</keyword>
<evidence type="ECO:0000313" key="10">
    <source>
        <dbReference type="EMBL" id="CAK9234153.1"/>
    </source>
</evidence>
<dbReference type="InterPro" id="IPR027246">
    <property type="entry name" value="Porin_Euk/Tom40"/>
</dbReference>
<dbReference type="InterPro" id="IPR037930">
    <property type="entry name" value="Tom40"/>
</dbReference>
<keyword evidence="5" id="KW-0812">Transmembrane</keyword>
<dbReference type="EMBL" id="OZ019900">
    <property type="protein sequence ID" value="CAK9234153.1"/>
    <property type="molecule type" value="Genomic_DNA"/>
</dbReference>
<evidence type="ECO:0000256" key="3">
    <source>
        <dbReference type="ARBA" id="ARBA00022448"/>
    </source>
</evidence>
<accession>A0ABP0V018</accession>
<dbReference type="Proteomes" id="UP001497512">
    <property type="component" value="Chromosome 8"/>
</dbReference>
<keyword evidence="3" id="KW-0813">Transport</keyword>
<dbReference type="CDD" id="cd07305">
    <property type="entry name" value="Porin3_Tom40"/>
    <property type="match status" value="1"/>
</dbReference>
<evidence type="ECO:0000256" key="7">
    <source>
        <dbReference type="ARBA" id="ARBA00022927"/>
    </source>
</evidence>
<dbReference type="InterPro" id="IPR023614">
    <property type="entry name" value="Porin_dom_sf"/>
</dbReference>
<evidence type="ECO:0000256" key="2">
    <source>
        <dbReference type="ARBA" id="ARBA00010510"/>
    </source>
</evidence>
<evidence type="ECO:0008006" key="12">
    <source>
        <dbReference type="Google" id="ProtNLM"/>
    </source>
</evidence>
<dbReference type="Gene3D" id="2.40.160.10">
    <property type="entry name" value="Porin"/>
    <property type="match status" value="1"/>
</dbReference>
<evidence type="ECO:0000313" key="11">
    <source>
        <dbReference type="Proteomes" id="UP001497512"/>
    </source>
</evidence>
<reference evidence="10" key="1">
    <citation type="submission" date="2024-02" db="EMBL/GenBank/DDBJ databases">
        <authorList>
            <consortium name="ELIXIR-Norway"/>
            <consortium name="Elixir Norway"/>
        </authorList>
    </citation>
    <scope>NUCLEOTIDE SEQUENCE</scope>
</reference>
<name>A0ABP0V018_9BRYO</name>
<comment type="subcellular location">
    <subcellularLocation>
        <location evidence="1">Mitochondrion outer membrane</location>
        <topology evidence="1">Multi-pass membrane protein</topology>
    </subcellularLocation>
</comment>
<protein>
    <recommendedName>
        <fullName evidence="12">Mitochondrial import receptor subunit TOM40</fullName>
    </recommendedName>
</protein>
<evidence type="ECO:0000256" key="8">
    <source>
        <dbReference type="ARBA" id="ARBA00023128"/>
    </source>
</evidence>
<proteinExistence type="inferred from homology"/>
<evidence type="ECO:0000256" key="6">
    <source>
        <dbReference type="ARBA" id="ARBA00022787"/>
    </source>
</evidence>
<organism evidence="10 11">
    <name type="scientific">Sphagnum troendelagicum</name>
    <dbReference type="NCBI Taxonomy" id="128251"/>
    <lineage>
        <taxon>Eukaryota</taxon>
        <taxon>Viridiplantae</taxon>
        <taxon>Streptophyta</taxon>
        <taxon>Embryophyta</taxon>
        <taxon>Bryophyta</taxon>
        <taxon>Sphagnophytina</taxon>
        <taxon>Sphagnopsida</taxon>
        <taxon>Sphagnales</taxon>
        <taxon>Sphagnaceae</taxon>
        <taxon>Sphagnum</taxon>
    </lineage>
</organism>